<keyword evidence="5" id="KW-0732">Signal</keyword>
<feature type="signal peptide" evidence="5">
    <location>
        <begin position="1"/>
        <end position="22"/>
    </location>
</feature>
<dbReference type="PANTHER" id="PTHR30404">
    <property type="entry name" value="N-ACETYLMURAMOYL-L-ALANINE AMIDASE"/>
    <property type="match status" value="1"/>
</dbReference>
<reference evidence="8" key="1">
    <citation type="submission" date="2016-10" db="EMBL/GenBank/DDBJ databases">
        <authorList>
            <person name="Varghese N."/>
            <person name="Submissions S."/>
        </authorList>
    </citation>
    <scope>NUCLEOTIDE SEQUENCE [LARGE SCALE GENOMIC DNA]</scope>
    <source>
        <strain evidence="8">DSM 25811 / CCM 8410 / LMG 26954 / E90</strain>
    </source>
</reference>
<evidence type="ECO:0000256" key="5">
    <source>
        <dbReference type="SAM" id="SignalP"/>
    </source>
</evidence>
<feature type="region of interest" description="Disordered" evidence="4">
    <location>
        <begin position="203"/>
        <end position="223"/>
    </location>
</feature>
<dbReference type="CDD" id="cd02696">
    <property type="entry name" value="MurNAc-LAA"/>
    <property type="match status" value="1"/>
</dbReference>
<organism evidence="7 8">
    <name type="scientific">Niabella drilacis (strain DSM 25811 / CCM 8410 / CCUG 62505 / LMG 26954 / E90)</name>
    <dbReference type="NCBI Taxonomy" id="1285928"/>
    <lineage>
        <taxon>Bacteria</taxon>
        <taxon>Pseudomonadati</taxon>
        <taxon>Bacteroidota</taxon>
        <taxon>Chitinophagia</taxon>
        <taxon>Chitinophagales</taxon>
        <taxon>Chitinophagaceae</taxon>
        <taxon>Niabella</taxon>
    </lineage>
</organism>
<dbReference type="InterPro" id="IPR002508">
    <property type="entry name" value="MurNAc-LAA_cat"/>
</dbReference>
<dbReference type="SUPFAM" id="SSF53187">
    <property type="entry name" value="Zn-dependent exopeptidases"/>
    <property type="match status" value="1"/>
</dbReference>
<dbReference type="AlphaFoldDB" id="A0A1G6S2K0"/>
<dbReference type="EC" id="3.5.1.28" evidence="2"/>
<feature type="compositionally biased region" description="Acidic residues" evidence="4">
    <location>
        <begin position="203"/>
        <end position="213"/>
    </location>
</feature>
<evidence type="ECO:0000313" key="8">
    <source>
        <dbReference type="Proteomes" id="UP000198757"/>
    </source>
</evidence>
<evidence type="ECO:0000313" key="7">
    <source>
        <dbReference type="EMBL" id="SDD10911.1"/>
    </source>
</evidence>
<dbReference type="PANTHER" id="PTHR30404:SF0">
    <property type="entry name" value="N-ACETYLMURAMOYL-L-ALANINE AMIDASE AMIC"/>
    <property type="match status" value="1"/>
</dbReference>
<name>A0A1G6S2K0_NIADE</name>
<keyword evidence="8" id="KW-1185">Reference proteome</keyword>
<feature type="domain" description="MurNAc-LAA" evidence="6">
    <location>
        <begin position="106"/>
        <end position="317"/>
    </location>
</feature>
<dbReference type="GO" id="GO:0008745">
    <property type="term" value="F:N-acetylmuramoyl-L-alanine amidase activity"/>
    <property type="evidence" value="ECO:0007669"/>
    <property type="project" value="UniProtKB-EC"/>
</dbReference>
<dbReference type="GO" id="GO:0030288">
    <property type="term" value="C:outer membrane-bounded periplasmic space"/>
    <property type="evidence" value="ECO:0007669"/>
    <property type="project" value="TreeGrafter"/>
</dbReference>
<dbReference type="Gene3D" id="3.40.630.40">
    <property type="entry name" value="Zn-dependent exopeptidases"/>
    <property type="match status" value="1"/>
</dbReference>
<evidence type="ECO:0000256" key="2">
    <source>
        <dbReference type="ARBA" id="ARBA00011901"/>
    </source>
</evidence>
<dbReference type="InterPro" id="IPR050695">
    <property type="entry name" value="N-acetylmuramoyl_amidase_3"/>
</dbReference>
<dbReference type="SMART" id="SM00646">
    <property type="entry name" value="Ami_3"/>
    <property type="match status" value="1"/>
</dbReference>
<keyword evidence="3" id="KW-0378">Hydrolase</keyword>
<proteinExistence type="predicted"/>
<dbReference type="EMBL" id="FMZO01000006">
    <property type="protein sequence ID" value="SDD10911.1"/>
    <property type="molecule type" value="Genomic_DNA"/>
</dbReference>
<sequence length="338" mass="36700">MKKIVIQSVLFILSVSSFSGIAAQQGTSGAKSGVVKTIIVDAGHGGSDPGADGLQTTEAAITLQVARKLATAMRAQLNGINILETRTTSALPGGLSNAVAANRFRADFANRNNGDLFISLHCNAAGRRPGGWYIKKVIGREAHTKTVTVGKGKKKKKVKKTYYVNKYEDVWVENKARGTETYIWAVGKNEQKVNSMKNIDDEDKDYYNEETGDGSDAPPLPDVNDPAERVRMLIYAQNYFRKSYSLAALVEKNFIAGGRLSRGVQQRNHKGIWVLQATGMPSILVEMGFISNKEDEAYLMSSDGQEAIVNSILAAVKTYIEKYSNVAPGSLAAADRAE</sequence>
<protein>
    <recommendedName>
        <fullName evidence="2">N-acetylmuramoyl-L-alanine amidase</fullName>
        <ecNumber evidence="2">3.5.1.28</ecNumber>
    </recommendedName>
</protein>
<feature type="chain" id="PRO_5011700899" description="N-acetylmuramoyl-L-alanine amidase" evidence="5">
    <location>
        <begin position="23"/>
        <end position="338"/>
    </location>
</feature>
<dbReference type="STRING" id="1285928.SAMN04487894_10658"/>
<comment type="catalytic activity">
    <reaction evidence="1">
        <text>Hydrolyzes the link between N-acetylmuramoyl residues and L-amino acid residues in certain cell-wall glycopeptides.</text>
        <dbReference type="EC" id="3.5.1.28"/>
    </reaction>
</comment>
<evidence type="ECO:0000259" key="6">
    <source>
        <dbReference type="SMART" id="SM00646"/>
    </source>
</evidence>
<gene>
    <name evidence="7" type="ORF">SAMN04487894_10658</name>
</gene>
<dbReference type="RefSeq" id="WP_090390393.1">
    <property type="nucleotide sequence ID" value="NZ_FMZO01000006.1"/>
</dbReference>
<dbReference type="Pfam" id="PF01520">
    <property type="entry name" value="Amidase_3"/>
    <property type="match status" value="1"/>
</dbReference>
<dbReference type="GO" id="GO:0009253">
    <property type="term" value="P:peptidoglycan catabolic process"/>
    <property type="evidence" value="ECO:0007669"/>
    <property type="project" value="InterPro"/>
</dbReference>
<evidence type="ECO:0000256" key="4">
    <source>
        <dbReference type="SAM" id="MobiDB-lite"/>
    </source>
</evidence>
<accession>A0A1G6S2K0</accession>
<evidence type="ECO:0000256" key="3">
    <source>
        <dbReference type="ARBA" id="ARBA00022801"/>
    </source>
</evidence>
<dbReference type="OrthoDB" id="9806267at2"/>
<dbReference type="Proteomes" id="UP000198757">
    <property type="component" value="Unassembled WGS sequence"/>
</dbReference>
<evidence type="ECO:0000256" key="1">
    <source>
        <dbReference type="ARBA" id="ARBA00001561"/>
    </source>
</evidence>